<protein>
    <submittedName>
        <fullName evidence="2">AT rich interactive domain 1B (SWI1-like)</fullName>
    </submittedName>
</protein>
<accession>A0A5K3F4V3</accession>
<name>A0A5K3F4V3_MESCO</name>
<sequence>MNSEGSSSSSSNLSSGQPSSRTPPQTPVRAQPPWQPSPGENGILQEPLNQMYQHRLYQSPYQMPTFSAPRQSLLPQPPYEYTGFARGNDPSAFAPGQVRSIRFPTSSSL</sequence>
<feature type="compositionally biased region" description="Low complexity" evidence="1">
    <location>
        <begin position="1"/>
        <end position="20"/>
    </location>
</feature>
<reference evidence="2" key="1">
    <citation type="submission" date="2019-11" db="UniProtKB">
        <authorList>
            <consortium name="WormBaseParasite"/>
        </authorList>
    </citation>
    <scope>IDENTIFICATION</scope>
</reference>
<proteinExistence type="predicted"/>
<feature type="region of interest" description="Disordered" evidence="1">
    <location>
        <begin position="1"/>
        <end position="51"/>
    </location>
</feature>
<organism evidence="2">
    <name type="scientific">Mesocestoides corti</name>
    <name type="common">Flatworm</name>
    <dbReference type="NCBI Taxonomy" id="53468"/>
    <lineage>
        <taxon>Eukaryota</taxon>
        <taxon>Metazoa</taxon>
        <taxon>Spiralia</taxon>
        <taxon>Lophotrochozoa</taxon>
        <taxon>Platyhelminthes</taxon>
        <taxon>Cestoda</taxon>
        <taxon>Eucestoda</taxon>
        <taxon>Cyclophyllidea</taxon>
        <taxon>Mesocestoididae</taxon>
        <taxon>Mesocestoides</taxon>
    </lineage>
</organism>
<evidence type="ECO:0000256" key="1">
    <source>
        <dbReference type="SAM" id="MobiDB-lite"/>
    </source>
</evidence>
<dbReference type="WBParaSite" id="MCU_005562-RA">
    <property type="protein sequence ID" value="MCU_005562-RA"/>
    <property type="gene ID" value="MCU_005562"/>
</dbReference>
<dbReference type="AlphaFoldDB" id="A0A5K3F4V3"/>
<evidence type="ECO:0000313" key="2">
    <source>
        <dbReference type="WBParaSite" id="MCU_005562-RA"/>
    </source>
</evidence>